<reference evidence="2" key="1">
    <citation type="submission" date="2021-01" db="UniProtKB">
        <authorList>
            <consortium name="EnsemblPlants"/>
        </authorList>
    </citation>
    <scope>IDENTIFICATION</scope>
</reference>
<dbReference type="AlphaFoldDB" id="A0A7N0V923"/>
<feature type="compositionally biased region" description="Basic residues" evidence="1">
    <location>
        <begin position="94"/>
        <end position="103"/>
    </location>
</feature>
<protein>
    <submittedName>
        <fullName evidence="2">Uncharacterized protein</fullName>
    </submittedName>
</protein>
<evidence type="ECO:0000313" key="2">
    <source>
        <dbReference type="EnsemblPlants" id="Kaladp0168s0003.1.v1.1"/>
    </source>
</evidence>
<proteinExistence type="predicted"/>
<feature type="compositionally biased region" description="Low complexity" evidence="1">
    <location>
        <begin position="104"/>
        <end position="124"/>
    </location>
</feature>
<feature type="compositionally biased region" description="Polar residues" evidence="1">
    <location>
        <begin position="70"/>
        <end position="81"/>
    </location>
</feature>
<accession>A0A7N0V923</accession>
<evidence type="ECO:0000313" key="3">
    <source>
        <dbReference type="Proteomes" id="UP000594263"/>
    </source>
</evidence>
<dbReference type="PANTHER" id="PTHR34956:SF2">
    <property type="entry name" value="OS05G0397300 PROTEIN"/>
    <property type="match status" value="1"/>
</dbReference>
<sequence>MDMGMMEVEDDVFFADLNRQISLLITDDEDDGYYSPPISSYPTAVSIQAFSRTSFYPSCSQPQYQFDQIRSYKTGSDQSKGTGVFIPKSSSQSSRRRNNKHQSKINTTTANNNNNFSFNSHNTSNTYKSYRQQLLSQAAFGQVINPKKS</sequence>
<dbReference type="EnsemblPlants" id="Kaladp0168s0003.1.v1.1">
    <property type="protein sequence ID" value="Kaladp0168s0003.1.v1.1"/>
    <property type="gene ID" value="Kaladp0168s0003.v1.1"/>
</dbReference>
<evidence type="ECO:0000256" key="1">
    <source>
        <dbReference type="SAM" id="MobiDB-lite"/>
    </source>
</evidence>
<feature type="region of interest" description="Disordered" evidence="1">
    <location>
        <begin position="70"/>
        <end position="124"/>
    </location>
</feature>
<dbReference type="Proteomes" id="UP000594263">
    <property type="component" value="Unplaced"/>
</dbReference>
<dbReference type="PANTHER" id="PTHR34956">
    <property type="entry name" value="OS05G0397300 PROTEIN"/>
    <property type="match status" value="1"/>
</dbReference>
<organism evidence="2 3">
    <name type="scientific">Kalanchoe fedtschenkoi</name>
    <name type="common">Lavender scallops</name>
    <name type="synonym">South American air plant</name>
    <dbReference type="NCBI Taxonomy" id="63787"/>
    <lineage>
        <taxon>Eukaryota</taxon>
        <taxon>Viridiplantae</taxon>
        <taxon>Streptophyta</taxon>
        <taxon>Embryophyta</taxon>
        <taxon>Tracheophyta</taxon>
        <taxon>Spermatophyta</taxon>
        <taxon>Magnoliopsida</taxon>
        <taxon>eudicotyledons</taxon>
        <taxon>Gunneridae</taxon>
        <taxon>Pentapetalae</taxon>
        <taxon>Saxifragales</taxon>
        <taxon>Crassulaceae</taxon>
        <taxon>Kalanchoe</taxon>
    </lineage>
</organism>
<name>A0A7N0V923_KALFE</name>
<keyword evidence="3" id="KW-1185">Reference proteome</keyword>
<dbReference type="OMA" id="MMYNEQI"/>
<dbReference type="Gramene" id="Kaladp0168s0003.1.v1.1">
    <property type="protein sequence ID" value="Kaladp0168s0003.1.v1.1"/>
    <property type="gene ID" value="Kaladp0168s0003.v1.1"/>
</dbReference>